<dbReference type="RefSeq" id="WP_150021680.1">
    <property type="nucleotide sequence ID" value="NZ_VWOJ01000001.1"/>
</dbReference>
<evidence type="ECO:0000313" key="2">
    <source>
        <dbReference type="Proteomes" id="UP000325122"/>
    </source>
</evidence>
<organism evidence="1 2">
    <name type="scientific">Alkalicaulis satelles</name>
    <dbReference type="NCBI Taxonomy" id="2609175"/>
    <lineage>
        <taxon>Bacteria</taxon>
        <taxon>Pseudomonadati</taxon>
        <taxon>Pseudomonadota</taxon>
        <taxon>Alphaproteobacteria</taxon>
        <taxon>Maricaulales</taxon>
        <taxon>Maricaulaceae</taxon>
        <taxon>Alkalicaulis</taxon>
    </lineage>
</organism>
<evidence type="ECO:0000313" key="1">
    <source>
        <dbReference type="EMBL" id="KAA5804649.1"/>
    </source>
</evidence>
<gene>
    <name evidence="1" type="ORF">F1654_01180</name>
</gene>
<accession>A0A5M6ZIP3</accession>
<comment type="caution">
    <text evidence="1">The sequence shown here is derived from an EMBL/GenBank/DDBJ whole genome shotgun (WGS) entry which is preliminary data.</text>
</comment>
<dbReference type="AlphaFoldDB" id="A0A5M6ZIP3"/>
<keyword evidence="2" id="KW-1185">Reference proteome</keyword>
<dbReference type="EMBL" id="VWOJ01000001">
    <property type="protein sequence ID" value="KAA5804649.1"/>
    <property type="molecule type" value="Genomic_DNA"/>
</dbReference>
<dbReference type="Proteomes" id="UP000325122">
    <property type="component" value="Unassembled WGS sequence"/>
</dbReference>
<reference evidence="1 2" key="1">
    <citation type="submission" date="2019-09" db="EMBL/GenBank/DDBJ databases">
        <authorList>
            <person name="Kevbrin V."/>
            <person name="Grouzdev D.S."/>
        </authorList>
    </citation>
    <scope>NUCLEOTIDE SEQUENCE [LARGE SCALE GENOMIC DNA]</scope>
    <source>
        <strain evidence="1 2">G-192</strain>
    </source>
</reference>
<protein>
    <submittedName>
        <fullName evidence="1">Uncharacterized protein</fullName>
    </submittedName>
</protein>
<proteinExistence type="predicted"/>
<name>A0A5M6ZIP3_9PROT</name>
<sequence>MSLLIDLLHILVAAILAVLGLTYERDDSDCPPVRFEPAAHYSTEAPPFAMEPAVNQAGQDARWRAITRECEPRRISATLPVL</sequence>